<proteinExistence type="predicted"/>
<reference evidence="1 2" key="1">
    <citation type="submission" date="2024-09" db="EMBL/GenBank/DDBJ databases">
        <authorList>
            <person name="Sun Q."/>
            <person name="Mori K."/>
        </authorList>
    </citation>
    <scope>NUCLEOTIDE SEQUENCE [LARGE SCALE GENOMIC DNA]</scope>
    <source>
        <strain evidence="1 2">KCTC 23279</strain>
    </source>
</reference>
<evidence type="ECO:0000313" key="1">
    <source>
        <dbReference type="EMBL" id="MFC0240964.1"/>
    </source>
</evidence>
<dbReference type="RefSeq" id="WP_378387421.1">
    <property type="nucleotide sequence ID" value="NZ_JBHLWM010000004.1"/>
</dbReference>
<organism evidence="1 2">
    <name type="scientific">Rhodopseudomonas telluris</name>
    <dbReference type="NCBI Taxonomy" id="644215"/>
    <lineage>
        <taxon>Bacteria</taxon>
        <taxon>Pseudomonadati</taxon>
        <taxon>Pseudomonadota</taxon>
        <taxon>Alphaproteobacteria</taxon>
        <taxon>Hyphomicrobiales</taxon>
        <taxon>Nitrobacteraceae</taxon>
        <taxon>Rhodopseudomonas</taxon>
    </lineage>
</organism>
<dbReference type="EMBL" id="JBHLWM010000004">
    <property type="protein sequence ID" value="MFC0240964.1"/>
    <property type="molecule type" value="Genomic_DNA"/>
</dbReference>
<sequence length="56" mass="6072">MTAILRGNAVQHLDLPFRSAARDIRDLGVTRRRNQPVLHIRPAAGDALTVSIGRGA</sequence>
<protein>
    <submittedName>
        <fullName evidence="1">Uncharacterized protein</fullName>
    </submittedName>
</protein>
<dbReference type="Proteomes" id="UP001589775">
    <property type="component" value="Unassembled WGS sequence"/>
</dbReference>
<comment type="caution">
    <text evidence="1">The sequence shown here is derived from an EMBL/GenBank/DDBJ whole genome shotgun (WGS) entry which is preliminary data.</text>
</comment>
<gene>
    <name evidence="1" type="ORF">ACFFJ6_10825</name>
</gene>
<name>A0ABV6ERX8_9BRAD</name>
<keyword evidence="2" id="KW-1185">Reference proteome</keyword>
<accession>A0ABV6ERX8</accession>
<evidence type="ECO:0000313" key="2">
    <source>
        <dbReference type="Proteomes" id="UP001589775"/>
    </source>
</evidence>